<gene>
    <name evidence="1" type="ORF">B4147_1079</name>
</gene>
<dbReference type="Gene3D" id="3.40.50.880">
    <property type="match status" value="1"/>
</dbReference>
<proteinExistence type="predicted"/>
<dbReference type="PANTHER" id="PTHR43235:SF1">
    <property type="entry name" value="GLUTAMINE AMIDOTRANSFERASE PB2B2.05-RELATED"/>
    <property type="match status" value="1"/>
</dbReference>
<protein>
    <submittedName>
        <fullName evidence="1">Uncharacterized protein</fullName>
    </submittedName>
</protein>
<dbReference type="RefSeq" id="WP_046957175.1">
    <property type="nucleotide sequence ID" value="NZ_LCYN01000001.1"/>
</dbReference>
<name>A0A0G8CQU7_9BACI</name>
<dbReference type="PATRIC" id="fig|1396.433.peg.131"/>
<organism evidence="1 2">
    <name type="scientific">Bacillus wiedmannii</name>
    <dbReference type="NCBI Taxonomy" id="1890302"/>
    <lineage>
        <taxon>Bacteria</taxon>
        <taxon>Bacillati</taxon>
        <taxon>Bacillota</taxon>
        <taxon>Bacilli</taxon>
        <taxon>Bacillales</taxon>
        <taxon>Bacillaceae</taxon>
        <taxon>Bacillus</taxon>
        <taxon>Bacillus cereus group</taxon>
    </lineage>
</organism>
<dbReference type="EMBL" id="LCYN01000001">
    <property type="protein sequence ID" value="KLA01412.1"/>
    <property type="molecule type" value="Genomic_DNA"/>
</dbReference>
<accession>A0A0G8CQU7</accession>
<sequence>MKPLIGVTGYYIDHSEIGKEGLRGLPGQDMAIFSYDYIRSIQRAGATVVLLPIEEVDQIESTLNQLDGLLLAGGADINPIYYGDTPKSYIGTVEEERDNFELNLAKQALEKDIPILGICRGLQVLNVAAGGSLYQDLEHEMGPEYFHVREQFRKWQGSHSVDLLEEGKIYEAIGQKSLMVNSFHHQAVKTLGKDFEASAWSFDGVIEAIESKAHRYVAAVQWHPEMMSERDALQQRLFNQFVNEISKKVVKS</sequence>
<comment type="caution">
    <text evidence="1">The sequence shown here is derived from an EMBL/GenBank/DDBJ whole genome shotgun (WGS) entry which is preliminary data.</text>
</comment>
<dbReference type="InterPro" id="IPR044668">
    <property type="entry name" value="PuuD-like"/>
</dbReference>
<dbReference type="InterPro" id="IPR011697">
    <property type="entry name" value="Peptidase_C26"/>
</dbReference>
<dbReference type="PROSITE" id="PS51273">
    <property type="entry name" value="GATASE_TYPE_1"/>
    <property type="match status" value="1"/>
</dbReference>
<evidence type="ECO:0000313" key="2">
    <source>
        <dbReference type="Proteomes" id="UP000035350"/>
    </source>
</evidence>
<dbReference type="InterPro" id="IPR029062">
    <property type="entry name" value="Class_I_gatase-like"/>
</dbReference>
<dbReference type="CDD" id="cd01745">
    <property type="entry name" value="GATase1_2"/>
    <property type="match status" value="1"/>
</dbReference>
<dbReference type="SUPFAM" id="SSF52317">
    <property type="entry name" value="Class I glutamine amidotransferase-like"/>
    <property type="match status" value="1"/>
</dbReference>
<dbReference type="Pfam" id="PF07722">
    <property type="entry name" value="Peptidase_C26"/>
    <property type="match status" value="1"/>
</dbReference>
<dbReference type="AlphaFoldDB" id="A0A0G8CQU7"/>
<reference evidence="1 2" key="1">
    <citation type="journal article" date="2015" name="Genome Announc.">
        <title>Next-Generation Whole-Genome Sequencing of Eight Strains of Bacillus cereus, Isolated from Food.</title>
        <authorList>
            <person name="Krawczyk A.O."/>
            <person name="de Jong A."/>
            <person name="Eijlander R.T."/>
            <person name="Berendsen E.M."/>
            <person name="Holsappel S."/>
            <person name="Wells-Bennik M.H."/>
            <person name="Kuipers O.P."/>
        </authorList>
    </citation>
    <scope>NUCLEOTIDE SEQUENCE [LARGE SCALE GENOMIC DNA]</scope>
    <source>
        <strain evidence="1 2">B4147</strain>
    </source>
</reference>
<reference evidence="2" key="2">
    <citation type="submission" date="2015-04" db="EMBL/GenBank/DDBJ databases">
        <title>Draft Genome Sequences of Eight Spore-Forming Food Isolates of Bacillus cereus Genome sequencing.</title>
        <authorList>
            <person name="Krawcyk A.O."/>
            <person name="de Jong A."/>
            <person name="Eijlander R.T."/>
            <person name="Berendsen E.M."/>
            <person name="Holsappel S."/>
            <person name="Wells-Bennik M."/>
            <person name="Kuipers O.P."/>
        </authorList>
    </citation>
    <scope>NUCLEOTIDE SEQUENCE [LARGE SCALE GENOMIC DNA]</scope>
    <source>
        <strain evidence="2">B4147</strain>
    </source>
</reference>
<dbReference type="Proteomes" id="UP000035350">
    <property type="component" value="Unassembled WGS sequence"/>
</dbReference>
<dbReference type="GO" id="GO:0005829">
    <property type="term" value="C:cytosol"/>
    <property type="evidence" value="ECO:0007669"/>
    <property type="project" value="TreeGrafter"/>
</dbReference>
<dbReference type="PANTHER" id="PTHR43235">
    <property type="entry name" value="GLUTAMINE AMIDOTRANSFERASE PB2B2.05-RELATED"/>
    <property type="match status" value="1"/>
</dbReference>
<evidence type="ECO:0000313" key="1">
    <source>
        <dbReference type="EMBL" id="KLA01412.1"/>
    </source>
</evidence>
<dbReference type="GO" id="GO:0006598">
    <property type="term" value="P:polyamine catabolic process"/>
    <property type="evidence" value="ECO:0007669"/>
    <property type="project" value="TreeGrafter"/>
</dbReference>
<dbReference type="FunFam" id="3.40.50.880:FF:000030">
    <property type="entry name" value="Gamma-glutamyl-gamma-aminobutyrate hydrolase PuuD"/>
    <property type="match status" value="1"/>
</dbReference>
<dbReference type="GO" id="GO:0033969">
    <property type="term" value="F:gamma-glutamyl-gamma-aminobutyrate hydrolase activity"/>
    <property type="evidence" value="ECO:0007669"/>
    <property type="project" value="TreeGrafter"/>
</dbReference>